<feature type="region of interest" description="Disordered" evidence="1">
    <location>
        <begin position="1"/>
        <end position="76"/>
    </location>
</feature>
<protein>
    <submittedName>
        <fullName evidence="2">Uncharacterized protein</fullName>
    </submittedName>
</protein>
<name>A0AAV2JVF5_KNICA</name>
<sequence>MHEAIGQRPSVRPVSLYSSGPSGAVLNLRKTADEEGTASGSAAGTHSSEGSSAESSPGIPLQMPGKKRKCDGSATEAVRESCNNMEKRQEEENARDTAWLNHFQQQMDKMLDLVGRLVDDLTK</sequence>
<keyword evidence="3" id="KW-1185">Reference proteome</keyword>
<evidence type="ECO:0000313" key="2">
    <source>
        <dbReference type="EMBL" id="CAL1580758.1"/>
    </source>
</evidence>
<dbReference type="AlphaFoldDB" id="A0AAV2JVF5"/>
<dbReference type="Proteomes" id="UP001497482">
    <property type="component" value="Chromosome 14"/>
</dbReference>
<dbReference type="EMBL" id="OZ035836">
    <property type="protein sequence ID" value="CAL1580758.1"/>
    <property type="molecule type" value="Genomic_DNA"/>
</dbReference>
<evidence type="ECO:0000313" key="3">
    <source>
        <dbReference type="Proteomes" id="UP001497482"/>
    </source>
</evidence>
<organism evidence="2 3">
    <name type="scientific">Knipowitschia caucasica</name>
    <name type="common">Caucasian dwarf goby</name>
    <name type="synonym">Pomatoschistus caucasicus</name>
    <dbReference type="NCBI Taxonomy" id="637954"/>
    <lineage>
        <taxon>Eukaryota</taxon>
        <taxon>Metazoa</taxon>
        <taxon>Chordata</taxon>
        <taxon>Craniata</taxon>
        <taxon>Vertebrata</taxon>
        <taxon>Euteleostomi</taxon>
        <taxon>Actinopterygii</taxon>
        <taxon>Neopterygii</taxon>
        <taxon>Teleostei</taxon>
        <taxon>Neoteleostei</taxon>
        <taxon>Acanthomorphata</taxon>
        <taxon>Gobiaria</taxon>
        <taxon>Gobiiformes</taxon>
        <taxon>Gobioidei</taxon>
        <taxon>Gobiidae</taxon>
        <taxon>Gobiinae</taxon>
        <taxon>Knipowitschia</taxon>
    </lineage>
</organism>
<accession>A0AAV2JVF5</accession>
<gene>
    <name evidence="2" type="ORF">KC01_LOCUS11568</name>
</gene>
<evidence type="ECO:0000256" key="1">
    <source>
        <dbReference type="SAM" id="MobiDB-lite"/>
    </source>
</evidence>
<feature type="compositionally biased region" description="Low complexity" evidence="1">
    <location>
        <begin position="37"/>
        <end position="56"/>
    </location>
</feature>
<proteinExistence type="predicted"/>
<reference evidence="2 3" key="1">
    <citation type="submission" date="2024-04" db="EMBL/GenBank/DDBJ databases">
        <authorList>
            <person name="Waldvogel A.-M."/>
            <person name="Schoenle A."/>
        </authorList>
    </citation>
    <scope>NUCLEOTIDE SEQUENCE [LARGE SCALE GENOMIC DNA]</scope>
</reference>